<keyword evidence="1" id="KW-0732">Signal</keyword>
<protein>
    <submittedName>
        <fullName evidence="2">Uncharacterized protein</fullName>
    </submittedName>
</protein>
<evidence type="ECO:0000313" key="3">
    <source>
        <dbReference type="Proteomes" id="UP000037136"/>
    </source>
</evidence>
<organism evidence="2 3">
    <name type="scientific">Ophiocordyceps unilateralis</name>
    <name type="common">Zombie-ant fungus</name>
    <name type="synonym">Torrubia unilateralis</name>
    <dbReference type="NCBI Taxonomy" id="268505"/>
    <lineage>
        <taxon>Eukaryota</taxon>
        <taxon>Fungi</taxon>
        <taxon>Dikarya</taxon>
        <taxon>Ascomycota</taxon>
        <taxon>Pezizomycotina</taxon>
        <taxon>Sordariomycetes</taxon>
        <taxon>Hypocreomycetidae</taxon>
        <taxon>Hypocreales</taxon>
        <taxon>Ophiocordycipitaceae</taxon>
        <taxon>Ophiocordyceps</taxon>
    </lineage>
</organism>
<dbReference type="Proteomes" id="UP000037136">
    <property type="component" value="Unassembled WGS sequence"/>
</dbReference>
<sequence length="177" mass="20384">MRTEIFMAVIAMAVLVAGNDAWMTTESYCRTSKTNKTDCEMNGRLLIESGYWGIDAASGCWHRDIPDMGEFCIDNDKKRAHFQLSHQPFRRCLEMGEPVVFRCHRPRPARRRKPRNPQCAVAEWTECSTSPETTLTWREVWGQKTTVGRKRLAVAGPDLNPVENGWEIKQWKTGPQR</sequence>
<gene>
    <name evidence="2" type="ORF">XA68_10782</name>
</gene>
<evidence type="ECO:0000256" key="1">
    <source>
        <dbReference type="SAM" id="SignalP"/>
    </source>
</evidence>
<reference evidence="2 3" key="2">
    <citation type="journal article" date="2017" name="Sci. Rep.">
        <title>Ant-infecting Ophiocordyceps genomes reveal a high diversity of potential behavioral manipulation genes and a possible major role for enterotoxins.</title>
        <authorList>
            <person name="de Bekker C."/>
            <person name="Ohm R.A."/>
            <person name="Evans H.C."/>
            <person name="Brachmann A."/>
            <person name="Hughes D.P."/>
        </authorList>
    </citation>
    <scope>NUCLEOTIDE SEQUENCE [LARGE SCALE GENOMIC DNA]</scope>
    <source>
        <strain evidence="2 3">SC16a</strain>
    </source>
</reference>
<accession>A0A2A9PGM5</accession>
<feature type="signal peptide" evidence="1">
    <location>
        <begin position="1"/>
        <end position="21"/>
    </location>
</feature>
<comment type="caution">
    <text evidence="2">The sequence shown here is derived from an EMBL/GenBank/DDBJ whole genome shotgun (WGS) entry which is preliminary data.</text>
</comment>
<dbReference type="AlphaFoldDB" id="A0A2A9PGM5"/>
<dbReference type="OrthoDB" id="4860686at2759"/>
<evidence type="ECO:0000313" key="2">
    <source>
        <dbReference type="EMBL" id="PFH60539.1"/>
    </source>
</evidence>
<dbReference type="EMBL" id="LAZP02000122">
    <property type="protein sequence ID" value="PFH60539.1"/>
    <property type="molecule type" value="Genomic_DNA"/>
</dbReference>
<feature type="chain" id="PRO_5013401001" evidence="1">
    <location>
        <begin position="22"/>
        <end position="177"/>
    </location>
</feature>
<reference evidence="2 3" key="1">
    <citation type="journal article" date="2015" name="BMC Genomics">
        <title>Gene expression during zombie ant biting behavior reflects the complexity underlying fungal parasitic behavioral manipulation.</title>
        <authorList>
            <person name="de Bekker C."/>
            <person name="Ohm R.A."/>
            <person name="Loreto R.G."/>
            <person name="Sebastian A."/>
            <person name="Albert I."/>
            <person name="Merrow M."/>
            <person name="Brachmann A."/>
            <person name="Hughes D.P."/>
        </authorList>
    </citation>
    <scope>NUCLEOTIDE SEQUENCE [LARGE SCALE GENOMIC DNA]</scope>
    <source>
        <strain evidence="2 3">SC16a</strain>
    </source>
</reference>
<keyword evidence="3" id="KW-1185">Reference proteome</keyword>
<name>A0A2A9PGM5_OPHUN</name>
<proteinExistence type="predicted"/>